<evidence type="ECO:0000256" key="1">
    <source>
        <dbReference type="SAM" id="MobiDB-lite"/>
    </source>
</evidence>
<organism evidence="2">
    <name type="scientific">hydrothermal vent metagenome</name>
    <dbReference type="NCBI Taxonomy" id="652676"/>
    <lineage>
        <taxon>unclassified sequences</taxon>
        <taxon>metagenomes</taxon>
        <taxon>ecological metagenomes</taxon>
    </lineage>
</organism>
<name>A0A3B1BA49_9ZZZZ</name>
<sequence length="135" mass="15098">MSTQKQAFAERLNDALDNIRFPALGNGRLSRLSELLGTRQLETDRWLKGVDFPPTSVLVKLAELTQTRSNWLLSGQGTPFEPGRHPRGIGKIPPATGKEKLSKEALELGLKWMKLPRQQRQAIARVVEELVGDET</sequence>
<reference evidence="2" key="1">
    <citation type="submission" date="2018-06" db="EMBL/GenBank/DDBJ databases">
        <authorList>
            <person name="Zhirakovskaya E."/>
        </authorList>
    </citation>
    <scope>NUCLEOTIDE SEQUENCE</scope>
</reference>
<dbReference type="AlphaFoldDB" id="A0A3B1BA49"/>
<accession>A0A3B1BA49</accession>
<gene>
    <name evidence="2" type="ORF">MNBD_GAMMA20-177</name>
</gene>
<proteinExistence type="predicted"/>
<protein>
    <submittedName>
        <fullName evidence="2">Uncharacterized protein</fullName>
    </submittedName>
</protein>
<feature type="region of interest" description="Disordered" evidence="1">
    <location>
        <begin position="72"/>
        <end position="96"/>
    </location>
</feature>
<dbReference type="EMBL" id="UOFU01000244">
    <property type="protein sequence ID" value="VAX01907.1"/>
    <property type="molecule type" value="Genomic_DNA"/>
</dbReference>
<evidence type="ECO:0000313" key="2">
    <source>
        <dbReference type="EMBL" id="VAX01907.1"/>
    </source>
</evidence>